<dbReference type="PROSITE" id="PS00782">
    <property type="entry name" value="TFIIB"/>
    <property type="match status" value="1"/>
</dbReference>
<dbReference type="Pfam" id="PF08271">
    <property type="entry name" value="Zn_Ribbon_TF"/>
    <property type="match status" value="1"/>
</dbReference>
<evidence type="ECO:0000256" key="7">
    <source>
        <dbReference type="ARBA" id="ARBA00056616"/>
    </source>
</evidence>
<comment type="caution">
    <text evidence="13">The sequence shown here is derived from an EMBL/GenBank/DDBJ whole genome shotgun (WGS) entry which is preliminary data.</text>
</comment>
<dbReference type="InterPro" id="IPR013137">
    <property type="entry name" value="Znf_TFIIB"/>
</dbReference>
<comment type="function">
    <text evidence="7">General factor that plays a major role in the activation of eukaryotic genes transcribed by RNA polymerase II.</text>
</comment>
<evidence type="ECO:0000256" key="6">
    <source>
        <dbReference type="ARBA" id="ARBA00031706"/>
    </source>
</evidence>
<dbReference type="EMBL" id="CAJHJG010006043">
    <property type="protein sequence ID" value="CAD6954513.1"/>
    <property type="molecule type" value="Genomic_DNA"/>
</dbReference>
<gene>
    <name evidence="13" type="ORF">A4X03_0g84</name>
    <name evidence="12" type="ORF">JKIAZH3_G8320</name>
</gene>
<name>A0A177VGU3_9BASI</name>
<evidence type="ECO:0000256" key="8">
    <source>
        <dbReference type="ARBA" id="ARBA00066213"/>
    </source>
</evidence>
<dbReference type="AlphaFoldDB" id="A0A177VGU3"/>
<evidence type="ECO:0000313" key="15">
    <source>
        <dbReference type="Proteomes" id="UP000836402"/>
    </source>
</evidence>
<dbReference type="Pfam" id="PF00382">
    <property type="entry name" value="TFIIB"/>
    <property type="match status" value="2"/>
</dbReference>
<keyword evidence="9" id="KW-0862">Zinc</keyword>
<dbReference type="GO" id="GO:0097550">
    <property type="term" value="C:transcription preinitiation complex"/>
    <property type="evidence" value="ECO:0007669"/>
    <property type="project" value="TreeGrafter"/>
</dbReference>
<dbReference type="GO" id="GO:0051123">
    <property type="term" value="P:RNA polymerase II preinitiation complex assembly"/>
    <property type="evidence" value="ECO:0007669"/>
    <property type="project" value="UniProtKB-ARBA"/>
</dbReference>
<comment type="similarity">
    <text evidence="1">Belongs to the TFIIB family.</text>
</comment>
<dbReference type="InterPro" id="IPR000812">
    <property type="entry name" value="TFIIB"/>
</dbReference>
<dbReference type="GO" id="GO:0005634">
    <property type="term" value="C:nucleus"/>
    <property type="evidence" value="ECO:0007669"/>
    <property type="project" value="TreeGrafter"/>
</dbReference>
<evidence type="ECO:0000256" key="10">
    <source>
        <dbReference type="SAM" id="MobiDB-lite"/>
    </source>
</evidence>
<dbReference type="FunFam" id="1.10.472.170:FF:000001">
    <property type="entry name" value="Transcription initiation factor IIB"/>
    <property type="match status" value="1"/>
</dbReference>
<organism evidence="13 14">
    <name type="scientific">Tilletia caries</name>
    <name type="common">wheat bunt fungus</name>
    <dbReference type="NCBI Taxonomy" id="13290"/>
    <lineage>
        <taxon>Eukaryota</taxon>
        <taxon>Fungi</taxon>
        <taxon>Dikarya</taxon>
        <taxon>Basidiomycota</taxon>
        <taxon>Ustilaginomycotina</taxon>
        <taxon>Exobasidiomycetes</taxon>
        <taxon>Tilletiales</taxon>
        <taxon>Tilletiaceae</taxon>
        <taxon>Tilletia</taxon>
    </lineage>
</organism>
<dbReference type="InterPro" id="IPR013150">
    <property type="entry name" value="TFIIB_cyclin"/>
</dbReference>
<dbReference type="InterPro" id="IPR023486">
    <property type="entry name" value="TFIIB_CS"/>
</dbReference>
<dbReference type="InterPro" id="IPR036915">
    <property type="entry name" value="Cyclin-like_sf"/>
</dbReference>
<dbReference type="EMBL" id="LWDD02000004">
    <property type="protein sequence ID" value="KAE8265710.1"/>
    <property type="molecule type" value="Genomic_DNA"/>
</dbReference>
<dbReference type="Gene3D" id="1.10.472.10">
    <property type="entry name" value="Cyclin-like"/>
    <property type="match status" value="1"/>
</dbReference>
<accession>A0A177VGU3</accession>
<feature type="compositionally biased region" description="Low complexity" evidence="10">
    <location>
        <begin position="1"/>
        <end position="12"/>
    </location>
</feature>
<dbReference type="Proteomes" id="UP000836402">
    <property type="component" value="Unassembled WGS sequence"/>
</dbReference>
<keyword evidence="15" id="KW-1185">Reference proteome</keyword>
<evidence type="ECO:0000313" key="13">
    <source>
        <dbReference type="EMBL" id="KAE8265710.1"/>
    </source>
</evidence>
<dbReference type="Gene3D" id="1.10.472.170">
    <property type="match status" value="1"/>
</dbReference>
<dbReference type="PANTHER" id="PTHR11618:SF13">
    <property type="entry name" value="TRANSCRIPTION INITIATION FACTOR IIB"/>
    <property type="match status" value="1"/>
</dbReference>
<evidence type="ECO:0000256" key="2">
    <source>
        <dbReference type="ARBA" id="ARBA00013932"/>
    </source>
</evidence>
<keyword evidence="4" id="KW-0805">Transcription regulation</keyword>
<dbReference type="GO" id="GO:0017025">
    <property type="term" value="F:TBP-class protein binding"/>
    <property type="evidence" value="ECO:0007669"/>
    <property type="project" value="InterPro"/>
</dbReference>
<dbReference type="PRINTS" id="PR00685">
    <property type="entry name" value="TIFACTORIIB"/>
</dbReference>
<reference evidence="13" key="2">
    <citation type="journal article" date="2019" name="IMA Fungus">
        <title>Genome sequencing and comparison of five Tilletia species to identify candidate genes for the detection of regulated species infecting wheat.</title>
        <authorList>
            <person name="Nguyen H.D.T."/>
            <person name="Sultana T."/>
            <person name="Kesanakurti P."/>
            <person name="Hambleton S."/>
        </authorList>
    </citation>
    <scope>NUCLEOTIDE SEQUENCE</scope>
    <source>
        <strain evidence="13">DAOMC 238032</strain>
    </source>
</reference>
<evidence type="ECO:0000256" key="9">
    <source>
        <dbReference type="PROSITE-ProRule" id="PRU00469"/>
    </source>
</evidence>
<evidence type="ECO:0000256" key="4">
    <source>
        <dbReference type="ARBA" id="ARBA00023015"/>
    </source>
</evidence>
<evidence type="ECO:0000256" key="5">
    <source>
        <dbReference type="ARBA" id="ARBA00023163"/>
    </source>
</evidence>
<evidence type="ECO:0000259" key="11">
    <source>
        <dbReference type="PROSITE" id="PS51134"/>
    </source>
</evidence>
<evidence type="ECO:0000256" key="3">
    <source>
        <dbReference type="ARBA" id="ARBA00022737"/>
    </source>
</evidence>
<evidence type="ECO:0000313" key="12">
    <source>
        <dbReference type="EMBL" id="CAD6954513.1"/>
    </source>
</evidence>
<dbReference type="SUPFAM" id="SSF57783">
    <property type="entry name" value="Zinc beta-ribbon"/>
    <property type="match status" value="1"/>
</dbReference>
<keyword evidence="5" id="KW-0804">Transcription</keyword>
<feature type="region of interest" description="Disordered" evidence="10">
    <location>
        <begin position="1"/>
        <end position="20"/>
    </location>
</feature>
<dbReference type="PROSITE" id="PS51134">
    <property type="entry name" value="ZF_TFIIB"/>
    <property type="match status" value="1"/>
</dbReference>
<keyword evidence="9" id="KW-0479">Metal-binding</keyword>
<dbReference type="PANTHER" id="PTHR11618">
    <property type="entry name" value="TRANSCRIPTION INITIATION FACTOR IIB-RELATED"/>
    <property type="match status" value="1"/>
</dbReference>
<proteinExistence type="inferred from homology"/>
<feature type="region of interest" description="Disordered" evidence="10">
    <location>
        <begin position="268"/>
        <end position="334"/>
    </location>
</feature>
<keyword evidence="9" id="KW-0863">Zinc-finger</keyword>
<dbReference type="SMART" id="SM00385">
    <property type="entry name" value="CYCLIN"/>
    <property type="match status" value="2"/>
</dbReference>
<keyword evidence="3" id="KW-0677">Repeat</keyword>
<feature type="domain" description="TFIIB-type" evidence="11">
    <location>
        <begin position="69"/>
        <end position="102"/>
    </location>
</feature>
<sequence>MTNYSATGSSATGAGGGSPNGGAQAYVPTSSGNYQPFAITAHYTAIRSNSAAAQKAAAEAEAFAPNLNVRLICPDCKLDPPNIEESFATGDLVCTDCGMVVGDRIVDTRSEWRTFANEDGDDPSRVGQASNPLFDGLTDKLDTRISFRDGGSGTSRDLQRTAQRMAGHRDRHMLDAFEDIQRKCDSVHLPRTVSDIAKQAFRRCEEERILKGKRPEAIIAAAIYVACKMAKVPRTFSEICALTSVNKKLIGQCFKEMQMAFGLNASGMGSTSGQGSSHANGSSLPGSGANGHANGSGAGDGTAEDGNATDGGRSRAETPATNNGVGVGITDPSSGISPTGATDLVGRFCNHLGLDAQLTRLTELIAIQVRDMGTLAGRSPITIAAACIYFATQLCNVPKGAKRIGKTAAVSDVTIKNSYKELYRCRDDILTDEVKKKGGSRIDVTRLGPV</sequence>
<dbReference type="GO" id="GO:0016251">
    <property type="term" value="F:RNA polymerase II general transcription initiation factor activity"/>
    <property type="evidence" value="ECO:0007669"/>
    <property type="project" value="TreeGrafter"/>
</dbReference>
<protein>
    <recommendedName>
        <fullName evidence="2">Transcription initiation factor IIB</fullName>
    </recommendedName>
    <alternativeName>
        <fullName evidence="6">General transcription factor TFIIB</fullName>
    </alternativeName>
</protein>
<reference evidence="12" key="3">
    <citation type="submission" date="2020-10" db="EMBL/GenBank/DDBJ databases">
        <authorList>
            <person name="Sedaghatjoo S."/>
        </authorList>
    </citation>
    <scope>NUCLEOTIDE SEQUENCE</scope>
    <source>
        <strain evidence="12">AZH3</strain>
    </source>
</reference>
<dbReference type="InterPro" id="IPR013763">
    <property type="entry name" value="Cyclin-like_dom"/>
</dbReference>
<comment type="subunit">
    <text evidence="8">Associates with TFIID-IIA (DA complex) to form TFIID-IIA-IIB (DAB-complex) which is then recognized by polymerase II.</text>
</comment>
<reference evidence="13" key="1">
    <citation type="submission" date="2016-04" db="EMBL/GenBank/DDBJ databases">
        <authorList>
            <person name="Nguyen H.D."/>
            <person name="Kesanakurti P."/>
            <person name="Cullis J."/>
            <person name="Levesque C.A."/>
            <person name="Hambleton S."/>
        </authorList>
    </citation>
    <scope>NUCLEOTIDE SEQUENCE</scope>
    <source>
        <strain evidence="13">DAOMC 238032</strain>
    </source>
</reference>
<dbReference type="GO" id="GO:0008270">
    <property type="term" value="F:zinc ion binding"/>
    <property type="evidence" value="ECO:0007669"/>
    <property type="project" value="UniProtKB-KW"/>
</dbReference>
<dbReference type="Proteomes" id="UP000077671">
    <property type="component" value="Unassembled WGS sequence"/>
</dbReference>
<evidence type="ECO:0000313" key="14">
    <source>
        <dbReference type="Proteomes" id="UP000077671"/>
    </source>
</evidence>
<feature type="compositionally biased region" description="Low complexity" evidence="10">
    <location>
        <begin position="268"/>
        <end position="277"/>
    </location>
</feature>
<evidence type="ECO:0000256" key="1">
    <source>
        <dbReference type="ARBA" id="ARBA00010857"/>
    </source>
</evidence>
<dbReference type="SUPFAM" id="SSF47954">
    <property type="entry name" value="Cyclin-like"/>
    <property type="match status" value="2"/>
</dbReference>